<protein>
    <submittedName>
        <fullName evidence="2">Uncharacterized protein</fullName>
    </submittedName>
</protein>
<name>D7D8H6_STAHD</name>
<dbReference type="Proteomes" id="UP000002573">
    <property type="component" value="Chromosome"/>
</dbReference>
<sequence length="51" mass="5990">MVIKLDPKPNNQDKDTEKSKLTPLEKHYKQTRNKTTKPEEIKGKEGVQHIF</sequence>
<reference evidence="2 3" key="2">
    <citation type="journal article" date="2011" name="Stand. Genomic Sci.">
        <title>Complete genome sequence of Staphylothermus hellenicus P8.</title>
        <authorList>
            <person name="Anderson I."/>
            <person name="Wirth R."/>
            <person name="Lucas S."/>
            <person name="Copeland A."/>
            <person name="Lapidus A."/>
            <person name="Cheng J.F."/>
            <person name="Goodwin L."/>
            <person name="Pitluck S."/>
            <person name="Davenport K."/>
            <person name="Detter J.C."/>
            <person name="Han C."/>
            <person name="Tapia R."/>
            <person name="Land M."/>
            <person name="Hauser L."/>
            <person name="Pati A."/>
            <person name="Mikhailova N."/>
            <person name="Woyke T."/>
            <person name="Klenk H.P."/>
            <person name="Kyrpides N."/>
            <person name="Ivanova N."/>
        </authorList>
    </citation>
    <scope>NUCLEOTIDE SEQUENCE [LARGE SCALE GENOMIC DNA]</scope>
    <source>
        <strain evidence="3">DSM 12710 / JCM 10830 / BK20S6-10-b1 / P8</strain>
    </source>
</reference>
<feature type="region of interest" description="Disordered" evidence="1">
    <location>
        <begin position="1"/>
        <end position="51"/>
    </location>
</feature>
<dbReference type="KEGG" id="shc:Shell_0966"/>
<dbReference type="EMBL" id="CP002051">
    <property type="protein sequence ID" value="ADI32072.1"/>
    <property type="molecule type" value="Genomic_DNA"/>
</dbReference>
<evidence type="ECO:0000313" key="3">
    <source>
        <dbReference type="Proteomes" id="UP000002573"/>
    </source>
</evidence>
<evidence type="ECO:0000256" key="1">
    <source>
        <dbReference type="SAM" id="MobiDB-lite"/>
    </source>
</evidence>
<reference evidence="3" key="1">
    <citation type="submission" date="2010-05" db="EMBL/GenBank/DDBJ databases">
        <title>Complete sequence of Staphylothermus hellenicus DSM 12710.</title>
        <authorList>
            <consortium name="US DOE Joint Genome Institute"/>
            <person name="Lucas S."/>
            <person name="Copeland A."/>
            <person name="Lapidus A."/>
            <person name="Cheng J.-F."/>
            <person name="Bruce D."/>
            <person name="Goodwin L."/>
            <person name="Pitluck S."/>
            <person name="Davenport K."/>
            <person name="Detter J.C."/>
            <person name="Han C."/>
            <person name="Tapia R."/>
            <person name="Larimer F."/>
            <person name="Land M."/>
            <person name="Hauser L."/>
            <person name="Kyrpides N."/>
            <person name="Mikhailova N."/>
            <person name="Anderson I.J."/>
            <person name="Woyke T."/>
        </authorList>
    </citation>
    <scope>NUCLEOTIDE SEQUENCE [LARGE SCALE GENOMIC DNA]</scope>
    <source>
        <strain evidence="3">DSM 12710 / JCM 10830 / BK20S6-10-b1 / P8</strain>
    </source>
</reference>
<dbReference type="HOGENOM" id="CLU_3094274_0_0_2"/>
<accession>D7D8H6</accession>
<dbReference type="AlphaFoldDB" id="D7D8H6"/>
<gene>
    <name evidence="2" type="ordered locus">Shell_0966</name>
</gene>
<proteinExistence type="predicted"/>
<keyword evidence="3" id="KW-1185">Reference proteome</keyword>
<feature type="compositionally biased region" description="Basic and acidic residues" evidence="1">
    <location>
        <begin position="36"/>
        <end position="51"/>
    </location>
</feature>
<evidence type="ECO:0000313" key="2">
    <source>
        <dbReference type="EMBL" id="ADI32072.1"/>
    </source>
</evidence>
<feature type="compositionally biased region" description="Basic and acidic residues" evidence="1">
    <location>
        <begin position="1"/>
        <end position="28"/>
    </location>
</feature>
<organism evidence="2 3">
    <name type="scientific">Staphylothermus hellenicus (strain DSM 12710 / JCM 10830 / BK20S6-10-b1 / P8)</name>
    <dbReference type="NCBI Taxonomy" id="591019"/>
    <lineage>
        <taxon>Archaea</taxon>
        <taxon>Thermoproteota</taxon>
        <taxon>Thermoprotei</taxon>
        <taxon>Desulfurococcales</taxon>
        <taxon>Desulfurococcaceae</taxon>
        <taxon>Staphylothermus</taxon>
    </lineage>
</organism>